<reference evidence="2" key="1">
    <citation type="submission" date="2020-06" db="EMBL/GenBank/DDBJ databases">
        <authorList>
            <person name="Li T."/>
            <person name="Hu X."/>
            <person name="Zhang T."/>
            <person name="Song X."/>
            <person name="Zhang H."/>
            <person name="Dai N."/>
            <person name="Sheng W."/>
            <person name="Hou X."/>
            <person name="Wei L."/>
        </authorList>
    </citation>
    <scope>NUCLEOTIDE SEQUENCE</scope>
    <source>
        <strain evidence="2">KEN1</strain>
        <tissue evidence="2">Leaf</tissue>
    </source>
</reference>
<evidence type="ECO:0000256" key="1">
    <source>
        <dbReference type="SAM" id="MobiDB-lite"/>
    </source>
</evidence>
<dbReference type="AlphaFoldDB" id="A0AAW2WWQ0"/>
<reference evidence="2" key="2">
    <citation type="journal article" date="2024" name="Plant">
        <title>Genomic evolution and insights into agronomic trait innovations of Sesamum species.</title>
        <authorList>
            <person name="Miao H."/>
            <person name="Wang L."/>
            <person name="Qu L."/>
            <person name="Liu H."/>
            <person name="Sun Y."/>
            <person name="Le M."/>
            <person name="Wang Q."/>
            <person name="Wei S."/>
            <person name="Zheng Y."/>
            <person name="Lin W."/>
            <person name="Duan Y."/>
            <person name="Cao H."/>
            <person name="Xiong S."/>
            <person name="Wang X."/>
            <person name="Wei L."/>
            <person name="Li C."/>
            <person name="Ma Q."/>
            <person name="Ju M."/>
            <person name="Zhao R."/>
            <person name="Li G."/>
            <person name="Mu C."/>
            <person name="Tian Q."/>
            <person name="Mei H."/>
            <person name="Zhang T."/>
            <person name="Gao T."/>
            <person name="Zhang H."/>
        </authorList>
    </citation>
    <scope>NUCLEOTIDE SEQUENCE</scope>
    <source>
        <strain evidence="2">KEN1</strain>
    </source>
</reference>
<proteinExistence type="predicted"/>
<protein>
    <submittedName>
        <fullName evidence="2">Uncharacterized protein</fullName>
    </submittedName>
</protein>
<evidence type="ECO:0000313" key="2">
    <source>
        <dbReference type="EMBL" id="KAL0444932.1"/>
    </source>
</evidence>
<dbReference type="EMBL" id="JACGWN010000007">
    <property type="protein sequence ID" value="KAL0444932.1"/>
    <property type="molecule type" value="Genomic_DNA"/>
</dbReference>
<feature type="region of interest" description="Disordered" evidence="1">
    <location>
        <begin position="1"/>
        <end position="47"/>
    </location>
</feature>
<comment type="caution">
    <text evidence="2">The sequence shown here is derived from an EMBL/GenBank/DDBJ whole genome shotgun (WGS) entry which is preliminary data.</text>
</comment>
<gene>
    <name evidence="2" type="ORF">Slati_2215900</name>
</gene>
<feature type="compositionally biased region" description="Acidic residues" evidence="1">
    <location>
        <begin position="1"/>
        <end position="13"/>
    </location>
</feature>
<organism evidence="2">
    <name type="scientific">Sesamum latifolium</name>
    <dbReference type="NCBI Taxonomy" id="2727402"/>
    <lineage>
        <taxon>Eukaryota</taxon>
        <taxon>Viridiplantae</taxon>
        <taxon>Streptophyta</taxon>
        <taxon>Embryophyta</taxon>
        <taxon>Tracheophyta</taxon>
        <taxon>Spermatophyta</taxon>
        <taxon>Magnoliopsida</taxon>
        <taxon>eudicotyledons</taxon>
        <taxon>Gunneridae</taxon>
        <taxon>Pentapetalae</taxon>
        <taxon>asterids</taxon>
        <taxon>lamiids</taxon>
        <taxon>Lamiales</taxon>
        <taxon>Pedaliaceae</taxon>
        <taxon>Sesamum</taxon>
    </lineage>
</organism>
<sequence>MDEQDVVAEEERVEEGMGGVPKGSDGVEVDLGDPGRRILPWGGGGEESPSFFSRLGIL</sequence>
<name>A0AAW2WWQ0_9LAMI</name>
<accession>A0AAW2WWQ0</accession>